<reference evidence="1 2" key="1">
    <citation type="submission" date="2016-10" db="EMBL/GenBank/DDBJ databases">
        <title>Systematic genetic and metabolomic analysis of Xenorhabdus and Photorhabdus spp., highlights the requirements for a dual symbiotic and pathogenic life style.</title>
        <authorList>
            <person name="Tobias N.J."/>
            <person name="Wolff H."/>
            <person name="Djahanschiri B."/>
            <person name="Pidot S.J."/>
            <person name="Stinear T.P."/>
            <person name="Ebersberger I."/>
            <person name="Bode H.B."/>
        </authorList>
    </citation>
    <scope>NUCLEOTIDE SEQUENCE [LARGE SCALE GENOMIC DNA]</scope>
    <source>
        <strain evidence="1 2">DSM 22392</strain>
    </source>
</reference>
<comment type="caution">
    <text evidence="1">The sequence shown here is derived from an EMBL/GenBank/DDBJ whole genome shotgun (WGS) entry which is preliminary data.</text>
</comment>
<dbReference type="Pfam" id="PF13108">
    <property type="entry name" value="DUF3969"/>
    <property type="match status" value="1"/>
</dbReference>
<evidence type="ECO:0000313" key="1">
    <source>
        <dbReference type="EMBL" id="OTA16242.1"/>
    </source>
</evidence>
<proteinExistence type="predicted"/>
<dbReference type="Proteomes" id="UP000194350">
    <property type="component" value="Unassembled WGS sequence"/>
</dbReference>
<organism evidence="1 2">
    <name type="scientific">Xenorhabdus vietnamensis</name>
    <dbReference type="NCBI Taxonomy" id="351656"/>
    <lineage>
        <taxon>Bacteria</taxon>
        <taxon>Pseudomonadati</taxon>
        <taxon>Pseudomonadota</taxon>
        <taxon>Gammaproteobacteria</taxon>
        <taxon>Enterobacterales</taxon>
        <taxon>Morganellaceae</taxon>
        <taxon>Xenorhabdus</taxon>
    </lineage>
</organism>
<accession>A0A1Y2SEK1</accession>
<sequence>MTLYYGIDEKYAPKFFSFLILGILQSIDRKHISIAEAEGYIFQPNIPDLLKEINAPEELIEIAELGCELDDVADIAPSSLQALMS</sequence>
<dbReference type="RefSeq" id="WP_086109172.1">
    <property type="nucleotide sequence ID" value="NZ_CAWNGD010000139.1"/>
</dbReference>
<name>A0A1Y2SEK1_9GAMM</name>
<evidence type="ECO:0000313" key="2">
    <source>
        <dbReference type="Proteomes" id="UP000194350"/>
    </source>
</evidence>
<keyword evidence="2" id="KW-1185">Reference proteome</keyword>
<dbReference type="InterPro" id="IPR025083">
    <property type="entry name" value="DUF3969"/>
</dbReference>
<dbReference type="AlphaFoldDB" id="A0A1Y2SEK1"/>
<dbReference type="OrthoDB" id="6899556at2"/>
<dbReference type="EMBL" id="MUBJ01000009">
    <property type="protein sequence ID" value="OTA16242.1"/>
    <property type="molecule type" value="Genomic_DNA"/>
</dbReference>
<gene>
    <name evidence="1" type="ORF">Xvie_02012</name>
</gene>
<protein>
    <submittedName>
        <fullName evidence="1">Uncharacterized protein</fullName>
    </submittedName>
</protein>